<evidence type="ECO:0000256" key="5">
    <source>
        <dbReference type="ARBA" id="ARBA00038303"/>
    </source>
</evidence>
<comment type="caution">
    <text evidence="7">The sequence shown here is derived from an EMBL/GenBank/DDBJ whole genome shotgun (WGS) entry which is preliminary data.</text>
</comment>
<reference evidence="7 8" key="1">
    <citation type="submission" date="2015-07" db="EMBL/GenBank/DDBJ databases">
        <title>Draft genome sequence of the Amantichitinum ursilacus IGB-41, a new chitin-degrading bacterium.</title>
        <authorList>
            <person name="Kirstahler P."/>
            <person name="Guenther M."/>
            <person name="Grumaz C."/>
            <person name="Rupp S."/>
            <person name="Zibek S."/>
            <person name="Sohn K."/>
        </authorList>
    </citation>
    <scope>NUCLEOTIDE SEQUENCE [LARGE SCALE GENOMIC DNA]</scope>
    <source>
        <strain evidence="7 8">IGB-41</strain>
    </source>
</reference>
<sequence length="156" mass="17765">MKLIIIALGHKMPAWIEQGFTEYVKRMPREFAIQLVELKPDKRSGGRTPQQVMAEEAERIMAAIPNGARVLALDERGANWTTMKLAEQMKSWHVDGRDVVFIIGGTDGLDPSVKQRADQLLQLSALTMPHGMVRVLLAEQLYRAWSILHNHPYHRE</sequence>
<evidence type="ECO:0000256" key="4">
    <source>
        <dbReference type="ARBA" id="ARBA00022691"/>
    </source>
</evidence>
<comment type="subunit">
    <text evidence="6">Homodimer.</text>
</comment>
<dbReference type="PANTHER" id="PTHR33603:SF1">
    <property type="entry name" value="RIBOSOMAL RNA LARGE SUBUNIT METHYLTRANSFERASE H"/>
    <property type="match status" value="1"/>
</dbReference>
<dbReference type="InterPro" id="IPR029028">
    <property type="entry name" value="Alpha/beta_knot_MTases"/>
</dbReference>
<comment type="function">
    <text evidence="6">Specifically methylates the pseudouridine at position 1915 (m3Psi1915) in 23S rRNA.</text>
</comment>
<dbReference type="EC" id="2.1.1.177" evidence="6"/>
<comment type="similarity">
    <text evidence="5 6">Belongs to the RNA methyltransferase RlmH family.</text>
</comment>
<dbReference type="STRING" id="857265.WG78_14710"/>
<accession>A0A0N0GN45</accession>
<protein>
    <recommendedName>
        <fullName evidence="6">Ribosomal RNA large subunit methyltransferase H</fullName>
        <ecNumber evidence="6">2.1.1.177</ecNumber>
    </recommendedName>
    <alternativeName>
        <fullName evidence="6">23S rRNA (pseudouridine1915-N3)-methyltransferase</fullName>
    </alternativeName>
    <alternativeName>
        <fullName evidence="6">23S rRNA m3Psi1915 methyltransferase</fullName>
    </alternativeName>
    <alternativeName>
        <fullName evidence="6">rRNA (pseudouridine-N3-)-methyltransferase RlmH</fullName>
    </alternativeName>
</protein>
<dbReference type="NCBIfam" id="NF000986">
    <property type="entry name" value="PRK00103.1-4"/>
    <property type="match status" value="1"/>
</dbReference>
<dbReference type="InterPro" id="IPR003742">
    <property type="entry name" value="RlmH-like"/>
</dbReference>
<dbReference type="PIRSF" id="PIRSF004505">
    <property type="entry name" value="MT_bac"/>
    <property type="match status" value="1"/>
</dbReference>
<feature type="binding site" evidence="6">
    <location>
        <position position="73"/>
    </location>
    <ligand>
        <name>S-adenosyl-L-methionine</name>
        <dbReference type="ChEBI" id="CHEBI:59789"/>
    </ligand>
</feature>
<dbReference type="Proteomes" id="UP000037939">
    <property type="component" value="Unassembled WGS sequence"/>
</dbReference>
<keyword evidence="4 6" id="KW-0949">S-adenosyl-L-methionine</keyword>
<dbReference type="InterPro" id="IPR029026">
    <property type="entry name" value="tRNA_m1G_MTases_N"/>
</dbReference>
<dbReference type="SUPFAM" id="SSF75217">
    <property type="entry name" value="alpha/beta knot"/>
    <property type="match status" value="1"/>
</dbReference>
<keyword evidence="1 6" id="KW-0698">rRNA processing</keyword>
<dbReference type="Gene3D" id="3.40.1280.10">
    <property type="match status" value="1"/>
</dbReference>
<comment type="subcellular location">
    <subcellularLocation>
        <location evidence="6">Cytoplasm</location>
    </subcellularLocation>
</comment>
<comment type="catalytic activity">
    <reaction evidence="6">
        <text>pseudouridine(1915) in 23S rRNA + S-adenosyl-L-methionine = N(3)-methylpseudouridine(1915) in 23S rRNA + S-adenosyl-L-homocysteine + H(+)</text>
        <dbReference type="Rhea" id="RHEA:42752"/>
        <dbReference type="Rhea" id="RHEA-COMP:10221"/>
        <dbReference type="Rhea" id="RHEA-COMP:10222"/>
        <dbReference type="ChEBI" id="CHEBI:15378"/>
        <dbReference type="ChEBI" id="CHEBI:57856"/>
        <dbReference type="ChEBI" id="CHEBI:59789"/>
        <dbReference type="ChEBI" id="CHEBI:65314"/>
        <dbReference type="ChEBI" id="CHEBI:74486"/>
        <dbReference type="EC" id="2.1.1.177"/>
    </reaction>
</comment>
<evidence type="ECO:0000256" key="6">
    <source>
        <dbReference type="HAMAP-Rule" id="MF_00658"/>
    </source>
</evidence>
<proteinExistence type="inferred from homology"/>
<feature type="binding site" evidence="6">
    <location>
        <begin position="123"/>
        <end position="128"/>
    </location>
    <ligand>
        <name>S-adenosyl-L-methionine</name>
        <dbReference type="ChEBI" id="CHEBI:59789"/>
    </ligand>
</feature>
<dbReference type="AlphaFoldDB" id="A0A0N0GN45"/>
<evidence type="ECO:0000256" key="1">
    <source>
        <dbReference type="ARBA" id="ARBA00022552"/>
    </source>
</evidence>
<dbReference type="NCBIfam" id="TIGR00246">
    <property type="entry name" value="tRNA_RlmH_YbeA"/>
    <property type="match status" value="1"/>
</dbReference>
<dbReference type="PATRIC" id="fig|857265.3.peg.3026"/>
<feature type="binding site" evidence="6">
    <location>
        <position position="104"/>
    </location>
    <ligand>
        <name>S-adenosyl-L-methionine</name>
        <dbReference type="ChEBI" id="CHEBI:59789"/>
    </ligand>
</feature>
<keyword evidence="3 6" id="KW-0808">Transferase</keyword>
<dbReference type="HAMAP" id="MF_00658">
    <property type="entry name" value="23SrRNA_methyltr_H"/>
    <property type="match status" value="1"/>
</dbReference>
<evidence type="ECO:0000313" key="7">
    <source>
        <dbReference type="EMBL" id="KPC52319.1"/>
    </source>
</evidence>
<dbReference type="RefSeq" id="WP_053938552.1">
    <property type="nucleotide sequence ID" value="NZ_LAQT01000010.1"/>
</dbReference>
<keyword evidence="8" id="KW-1185">Reference proteome</keyword>
<dbReference type="CDD" id="cd18081">
    <property type="entry name" value="RlmH-like"/>
    <property type="match status" value="1"/>
</dbReference>
<dbReference type="GO" id="GO:0070038">
    <property type="term" value="F:rRNA (pseudouridine-N3-)-methyltransferase activity"/>
    <property type="evidence" value="ECO:0007669"/>
    <property type="project" value="UniProtKB-UniRule"/>
</dbReference>
<evidence type="ECO:0000256" key="2">
    <source>
        <dbReference type="ARBA" id="ARBA00022603"/>
    </source>
</evidence>
<keyword evidence="2 6" id="KW-0489">Methyltransferase</keyword>
<dbReference type="PANTHER" id="PTHR33603">
    <property type="entry name" value="METHYLTRANSFERASE"/>
    <property type="match status" value="1"/>
</dbReference>
<name>A0A0N0GN45_9NEIS</name>
<dbReference type="EMBL" id="LAQT01000010">
    <property type="protein sequence ID" value="KPC52319.1"/>
    <property type="molecule type" value="Genomic_DNA"/>
</dbReference>
<dbReference type="OrthoDB" id="9806643at2"/>
<keyword evidence="6" id="KW-0963">Cytoplasm</keyword>
<evidence type="ECO:0000313" key="8">
    <source>
        <dbReference type="Proteomes" id="UP000037939"/>
    </source>
</evidence>
<gene>
    <name evidence="6 7" type="primary">rlmH</name>
    <name evidence="7" type="ORF">WG78_14710</name>
</gene>
<dbReference type="Pfam" id="PF02590">
    <property type="entry name" value="SPOUT_MTase"/>
    <property type="match status" value="1"/>
</dbReference>
<dbReference type="GO" id="GO:0005737">
    <property type="term" value="C:cytoplasm"/>
    <property type="evidence" value="ECO:0007669"/>
    <property type="project" value="UniProtKB-SubCell"/>
</dbReference>
<evidence type="ECO:0000256" key="3">
    <source>
        <dbReference type="ARBA" id="ARBA00022679"/>
    </source>
</evidence>
<organism evidence="7 8">
    <name type="scientific">Amantichitinum ursilacus</name>
    <dbReference type="NCBI Taxonomy" id="857265"/>
    <lineage>
        <taxon>Bacteria</taxon>
        <taxon>Pseudomonadati</taxon>
        <taxon>Pseudomonadota</taxon>
        <taxon>Betaproteobacteria</taxon>
        <taxon>Neisseriales</taxon>
        <taxon>Chitinibacteraceae</taxon>
        <taxon>Amantichitinum</taxon>
    </lineage>
</organism>